<reference evidence="2 3" key="1">
    <citation type="journal article" date="2009" name="Nature">
        <title>The Sorghum bicolor genome and the diversification of grasses.</title>
        <authorList>
            <person name="Paterson A.H."/>
            <person name="Bowers J.E."/>
            <person name="Bruggmann R."/>
            <person name="Dubchak I."/>
            <person name="Grimwood J."/>
            <person name="Gundlach H."/>
            <person name="Haberer G."/>
            <person name="Hellsten U."/>
            <person name="Mitros T."/>
            <person name="Poliakov A."/>
            <person name="Schmutz J."/>
            <person name="Spannagl M."/>
            <person name="Tang H."/>
            <person name="Wang X."/>
            <person name="Wicker T."/>
            <person name="Bharti A.K."/>
            <person name="Chapman J."/>
            <person name="Feltus F.A."/>
            <person name="Gowik U."/>
            <person name="Grigoriev I.V."/>
            <person name="Lyons E."/>
            <person name="Maher C.A."/>
            <person name="Martis M."/>
            <person name="Narechania A."/>
            <person name="Otillar R.P."/>
            <person name="Penning B.W."/>
            <person name="Salamov A.A."/>
            <person name="Wang Y."/>
            <person name="Zhang L."/>
            <person name="Carpita N.C."/>
            <person name="Freeling M."/>
            <person name="Gingle A.R."/>
            <person name="Hash C.T."/>
            <person name="Keller B."/>
            <person name="Klein P."/>
            <person name="Kresovich S."/>
            <person name="McCann M.C."/>
            <person name="Ming R."/>
            <person name="Peterson D.G."/>
            <person name="Mehboob-ur-Rahman"/>
            <person name="Ware D."/>
            <person name="Westhoff P."/>
            <person name="Mayer K.F."/>
            <person name="Messing J."/>
            <person name="Rokhsar D.S."/>
        </authorList>
    </citation>
    <scope>NUCLEOTIDE SEQUENCE [LARGE SCALE GENOMIC DNA]</scope>
    <source>
        <strain evidence="3">cv. BTx623</strain>
    </source>
</reference>
<gene>
    <name evidence="2" type="ORF">SORBI_3004G195650</name>
</gene>
<sequence length="80" mass="8804">MHFSILQLLDQASHQFQEGKSMHGPILSRALDADTPAVHQDQMSNESSSEVMELLGPIHLSSTAQRSGPSGTPQYTTFFF</sequence>
<proteinExistence type="predicted"/>
<evidence type="ECO:0000256" key="1">
    <source>
        <dbReference type="SAM" id="MobiDB-lite"/>
    </source>
</evidence>
<dbReference type="EMBL" id="CM000763">
    <property type="protein sequence ID" value="OQU85222.1"/>
    <property type="molecule type" value="Genomic_DNA"/>
</dbReference>
<dbReference type="Gramene" id="OQU85222">
    <property type="protein sequence ID" value="OQU85222"/>
    <property type="gene ID" value="SORBI_3004G195650"/>
</dbReference>
<feature type="region of interest" description="Disordered" evidence="1">
    <location>
        <begin position="60"/>
        <end position="80"/>
    </location>
</feature>
<dbReference type="AlphaFoldDB" id="A0A1Z5RN89"/>
<evidence type="ECO:0000313" key="2">
    <source>
        <dbReference type="EMBL" id="OQU85222.1"/>
    </source>
</evidence>
<name>A0A1Z5RN89_SORBI</name>
<organism evidence="2 3">
    <name type="scientific">Sorghum bicolor</name>
    <name type="common">Sorghum</name>
    <name type="synonym">Sorghum vulgare</name>
    <dbReference type="NCBI Taxonomy" id="4558"/>
    <lineage>
        <taxon>Eukaryota</taxon>
        <taxon>Viridiplantae</taxon>
        <taxon>Streptophyta</taxon>
        <taxon>Embryophyta</taxon>
        <taxon>Tracheophyta</taxon>
        <taxon>Spermatophyta</taxon>
        <taxon>Magnoliopsida</taxon>
        <taxon>Liliopsida</taxon>
        <taxon>Poales</taxon>
        <taxon>Poaceae</taxon>
        <taxon>PACMAD clade</taxon>
        <taxon>Panicoideae</taxon>
        <taxon>Andropogonodae</taxon>
        <taxon>Andropogoneae</taxon>
        <taxon>Sorghinae</taxon>
        <taxon>Sorghum</taxon>
    </lineage>
</organism>
<evidence type="ECO:0000313" key="3">
    <source>
        <dbReference type="Proteomes" id="UP000000768"/>
    </source>
</evidence>
<protein>
    <submittedName>
        <fullName evidence="2">Uncharacterized protein</fullName>
    </submittedName>
</protein>
<keyword evidence="3" id="KW-1185">Reference proteome</keyword>
<accession>A0A1Z5RN89</accession>
<dbReference type="InParanoid" id="A0A1Z5RN89"/>
<dbReference type="Proteomes" id="UP000000768">
    <property type="component" value="Chromosome 4"/>
</dbReference>
<reference evidence="3" key="2">
    <citation type="journal article" date="2018" name="Plant J.">
        <title>The Sorghum bicolor reference genome: improved assembly, gene annotations, a transcriptome atlas, and signatures of genome organization.</title>
        <authorList>
            <person name="McCormick R.F."/>
            <person name="Truong S.K."/>
            <person name="Sreedasyam A."/>
            <person name="Jenkins J."/>
            <person name="Shu S."/>
            <person name="Sims D."/>
            <person name="Kennedy M."/>
            <person name="Amirebrahimi M."/>
            <person name="Weers B.D."/>
            <person name="McKinley B."/>
            <person name="Mattison A."/>
            <person name="Morishige D.T."/>
            <person name="Grimwood J."/>
            <person name="Schmutz J."/>
            <person name="Mullet J.E."/>
        </authorList>
    </citation>
    <scope>NUCLEOTIDE SEQUENCE [LARGE SCALE GENOMIC DNA]</scope>
    <source>
        <strain evidence="3">cv. BTx623</strain>
    </source>
</reference>